<evidence type="ECO:0000313" key="3">
    <source>
        <dbReference type="EMBL" id="AGG91290.1"/>
    </source>
</evidence>
<dbReference type="EMBL" id="HQ317388">
    <property type="protein sequence ID" value="AGG91290.1"/>
    <property type="molecule type" value="Genomic_DNA"/>
</dbReference>
<name>M4NMH9_9CAUD</name>
<accession>M4NMH9</accession>
<feature type="domain" description="DUF6321" evidence="2">
    <location>
        <begin position="26"/>
        <end position="91"/>
    </location>
</feature>
<dbReference type="RefSeq" id="YP_007676483.1">
    <property type="nucleotide sequence ID" value="NC_020867.1"/>
</dbReference>
<keyword evidence="4" id="KW-1185">Reference proteome</keyword>
<dbReference type="Pfam" id="PF19846">
    <property type="entry name" value="DUF6321"/>
    <property type="match status" value="1"/>
</dbReference>
<feature type="region of interest" description="Disordered" evidence="1">
    <location>
        <begin position="1"/>
        <end position="93"/>
    </location>
</feature>
<reference evidence="3 4" key="1">
    <citation type="submission" date="2010-09" db="EMBL/GenBank/DDBJ databases">
        <title>The Genome Sequence of Synechococcus phage S-RIP1 isolate R2_2007.</title>
        <authorList>
            <consortium name="The Broad Institute Genome Sequencing Platform"/>
            <person name="Henn M.R."/>
            <person name="Marston M."/>
            <person name="Levin J."/>
            <person name="Malboeuf C."/>
            <person name="Casali M."/>
            <person name="Russ C."/>
            <person name="Lennon N."/>
            <person name="Chapman S.B."/>
            <person name="Erlich R."/>
            <person name="Young S.K."/>
            <person name="Yandava C."/>
            <person name="Zeng Q."/>
            <person name="Fitzgerald M.F."/>
            <person name="Alvarado L."/>
            <person name="Anderson S."/>
            <person name="Berlin A."/>
            <person name="Chen Z."/>
            <person name="Freedman E."/>
            <person name="Gellesch M."/>
            <person name="Goldberg J."/>
            <person name="Green L."/>
            <person name="Griggs A."/>
            <person name="Gujja S."/>
            <person name="Heilman E.R."/>
            <person name="Heiman D."/>
            <person name="Hollinger A."/>
            <person name="Howarth C."/>
            <person name="Larson L."/>
            <person name="Mehta T."/>
            <person name="Neiman D."/>
            <person name="Pearson M."/>
            <person name="Roberts A."/>
            <person name="Ryan E."/>
            <person name="Saif S."/>
            <person name="Shea T."/>
            <person name="Shenoy N."/>
            <person name="Sisk P."/>
            <person name="Stolte C."/>
            <person name="Sykes S."/>
            <person name="White J."/>
            <person name="Haas B."/>
            <person name="Nusbaum C."/>
            <person name="Birren B."/>
        </authorList>
    </citation>
    <scope>NUCLEOTIDE SEQUENCE [LARGE SCALE GENOMIC DNA]</scope>
</reference>
<protein>
    <recommendedName>
        <fullName evidence="2">DUF6321 domain-containing protein</fullName>
    </recommendedName>
</protein>
<dbReference type="KEGG" id="vg:15013123"/>
<organism evidence="3 4">
    <name type="scientific">Synechococcus phage S-RIP1</name>
    <dbReference type="NCBI Taxonomy" id="754041"/>
    <lineage>
        <taxon>Viruses</taxon>
        <taxon>Duplodnaviria</taxon>
        <taxon>Heunggongvirae</taxon>
        <taxon>Uroviricota</taxon>
        <taxon>Caudoviricetes</taxon>
        <taxon>Autographivirales</taxon>
        <taxon>Kajamvirus</taxon>
        <taxon>Kajamvirus SRIP1</taxon>
    </lineage>
</organism>
<evidence type="ECO:0000259" key="2">
    <source>
        <dbReference type="Pfam" id="PF19846"/>
    </source>
</evidence>
<feature type="compositionally biased region" description="Basic residues" evidence="1">
    <location>
        <begin position="80"/>
        <end position="93"/>
    </location>
</feature>
<dbReference type="GeneID" id="15013123"/>
<dbReference type="InterPro" id="IPR046284">
    <property type="entry name" value="DUF6321"/>
</dbReference>
<gene>
    <name evidence="3" type="ORF">SWVG_00054</name>
</gene>
<evidence type="ECO:0000256" key="1">
    <source>
        <dbReference type="SAM" id="MobiDB-lite"/>
    </source>
</evidence>
<proteinExistence type="predicted"/>
<sequence>MACGKKKVAKVATKSKPSVSLKIGKHKSRTGGLTKAGREKYNRETGSNLKAPQPGGGKRKKSFCARMSGVKGPMKDSKGRPTRKALALRKWKC</sequence>
<dbReference type="OrthoDB" id="22552at10239"/>
<dbReference type="Proteomes" id="UP000202401">
    <property type="component" value="Segment"/>
</dbReference>
<evidence type="ECO:0000313" key="4">
    <source>
        <dbReference type="Proteomes" id="UP000202401"/>
    </source>
</evidence>
<feature type="compositionally biased region" description="Low complexity" evidence="1">
    <location>
        <begin position="10"/>
        <end position="20"/>
    </location>
</feature>